<keyword evidence="3 5" id="KW-1133">Transmembrane helix</keyword>
<feature type="transmembrane region" description="Helical" evidence="5">
    <location>
        <begin position="5"/>
        <end position="26"/>
    </location>
</feature>
<feature type="transmembrane region" description="Helical" evidence="5">
    <location>
        <begin position="32"/>
        <end position="56"/>
    </location>
</feature>
<name>A0A494Y1H8_9BACL</name>
<dbReference type="RefSeq" id="WP_120977308.1">
    <property type="nucleotide sequence ID" value="NZ_RBZM01000005.1"/>
</dbReference>
<sequence length="381" mass="43479">MVRYFYYHVIYVGLINIMLFVPYTLIQNRFHGAVPAIVISIFLGTALAYVTISLYLKFPEMGLPEILNTYLPRTLALTLILLTTVLWFSGGMLVIYSYSRTIQQFFNPDMNPYLFSSLMIAAAIWGGTRCTRTVQFAQEIVLFACAPLILALIMKAIFSKWLSWDAIRITAGYVKTMPSFLSLAAAMFVFAGFNTLAVFNRLVPADTKIRFRWIIPVFCTLIMLISFFVPIGFHGTVGVGQYVYIWSITADSMIMEYGFIQRVLYVFLLLFTALTLMFAMNTWHSAAEFLKSCHPKHRPKTEQYPVPASNWWINASFGGLTLLYAFWADDSRNEWTSHIWLYARFSADLLAVVVFSLILLLKLRPKQQNKQTVPKSASSDS</sequence>
<reference evidence="6 7" key="1">
    <citation type="submission" date="2018-10" db="EMBL/GenBank/DDBJ databases">
        <title>Cohnella sp. M2MS4P-1, whole genome shotgun sequence.</title>
        <authorList>
            <person name="Tuo L."/>
        </authorList>
    </citation>
    <scope>NUCLEOTIDE SEQUENCE [LARGE SCALE GENOMIC DNA]</scope>
    <source>
        <strain evidence="6 7">M2MS4P-1</strain>
    </source>
</reference>
<evidence type="ECO:0000256" key="2">
    <source>
        <dbReference type="ARBA" id="ARBA00022692"/>
    </source>
</evidence>
<keyword evidence="4 5" id="KW-0472">Membrane</keyword>
<dbReference type="OrthoDB" id="2930450at2"/>
<feature type="transmembrane region" description="Helical" evidence="5">
    <location>
        <begin position="211"/>
        <end position="233"/>
    </location>
</feature>
<feature type="transmembrane region" description="Helical" evidence="5">
    <location>
        <begin position="304"/>
        <end position="327"/>
    </location>
</feature>
<proteinExistence type="predicted"/>
<evidence type="ECO:0000313" key="7">
    <source>
        <dbReference type="Proteomes" id="UP000282076"/>
    </source>
</evidence>
<evidence type="ECO:0000256" key="3">
    <source>
        <dbReference type="ARBA" id="ARBA00022989"/>
    </source>
</evidence>
<gene>
    <name evidence="6" type="ORF">D7Z26_12585</name>
</gene>
<feature type="transmembrane region" description="Helical" evidence="5">
    <location>
        <begin position="178"/>
        <end position="199"/>
    </location>
</feature>
<feature type="transmembrane region" description="Helical" evidence="5">
    <location>
        <begin position="76"/>
        <end position="98"/>
    </location>
</feature>
<dbReference type="GO" id="GO:0005524">
    <property type="term" value="F:ATP binding"/>
    <property type="evidence" value="ECO:0007669"/>
    <property type="project" value="InterPro"/>
</dbReference>
<accession>A0A494Y1H8</accession>
<feature type="transmembrane region" description="Helical" evidence="5">
    <location>
        <begin position="263"/>
        <end position="283"/>
    </location>
</feature>
<comment type="caution">
    <text evidence="6">The sequence shown here is derived from an EMBL/GenBank/DDBJ whole genome shotgun (WGS) entry which is preliminary data.</text>
</comment>
<feature type="transmembrane region" description="Helical" evidence="5">
    <location>
        <begin position="140"/>
        <end position="158"/>
    </location>
</feature>
<dbReference type="GO" id="GO:0005886">
    <property type="term" value="C:plasma membrane"/>
    <property type="evidence" value="ECO:0007669"/>
    <property type="project" value="UniProtKB-SubCell"/>
</dbReference>
<dbReference type="InterPro" id="IPR036640">
    <property type="entry name" value="ABC1_TM_sf"/>
</dbReference>
<feature type="transmembrane region" description="Helical" evidence="5">
    <location>
        <begin position="339"/>
        <end position="361"/>
    </location>
</feature>
<evidence type="ECO:0000256" key="4">
    <source>
        <dbReference type="ARBA" id="ARBA00023136"/>
    </source>
</evidence>
<dbReference type="SUPFAM" id="SSF90123">
    <property type="entry name" value="ABC transporter transmembrane region"/>
    <property type="match status" value="1"/>
</dbReference>
<dbReference type="AlphaFoldDB" id="A0A494Y1H8"/>
<organism evidence="6 7">
    <name type="scientific">Cohnella endophytica</name>
    <dbReference type="NCBI Taxonomy" id="2419778"/>
    <lineage>
        <taxon>Bacteria</taxon>
        <taxon>Bacillati</taxon>
        <taxon>Bacillota</taxon>
        <taxon>Bacilli</taxon>
        <taxon>Bacillales</taxon>
        <taxon>Paenibacillaceae</taxon>
        <taxon>Cohnella</taxon>
    </lineage>
</organism>
<dbReference type="Proteomes" id="UP000282076">
    <property type="component" value="Unassembled WGS sequence"/>
</dbReference>
<evidence type="ECO:0000256" key="5">
    <source>
        <dbReference type="SAM" id="Phobius"/>
    </source>
</evidence>
<keyword evidence="7" id="KW-1185">Reference proteome</keyword>
<keyword evidence="2 5" id="KW-0812">Transmembrane</keyword>
<comment type="subcellular location">
    <subcellularLocation>
        <location evidence="1">Cell membrane</location>
        <topology evidence="1">Multi-pass membrane protein</topology>
    </subcellularLocation>
</comment>
<protein>
    <recommendedName>
        <fullName evidence="8">Permease</fullName>
    </recommendedName>
</protein>
<evidence type="ECO:0008006" key="8">
    <source>
        <dbReference type="Google" id="ProtNLM"/>
    </source>
</evidence>
<evidence type="ECO:0000256" key="1">
    <source>
        <dbReference type="ARBA" id="ARBA00004651"/>
    </source>
</evidence>
<evidence type="ECO:0000313" key="6">
    <source>
        <dbReference type="EMBL" id="RKP54202.1"/>
    </source>
</evidence>
<dbReference type="EMBL" id="RBZM01000005">
    <property type="protein sequence ID" value="RKP54202.1"/>
    <property type="molecule type" value="Genomic_DNA"/>
</dbReference>